<sequence length="62" mass="6564">MVGRLTYSAVHRLPAAQRRAIALHYLCDMSVAEIAVETGSSPGTVKSGSPGAPRSRPTRART</sequence>
<organism evidence="7 8">
    <name type="scientific">Phytohabitans kaempferiae</name>
    <dbReference type="NCBI Taxonomy" id="1620943"/>
    <lineage>
        <taxon>Bacteria</taxon>
        <taxon>Bacillati</taxon>
        <taxon>Actinomycetota</taxon>
        <taxon>Actinomycetes</taxon>
        <taxon>Micromonosporales</taxon>
        <taxon>Micromonosporaceae</taxon>
    </lineage>
</organism>
<feature type="compositionally biased region" description="Polar residues" evidence="5">
    <location>
        <begin position="38"/>
        <end position="47"/>
    </location>
</feature>
<evidence type="ECO:0000256" key="4">
    <source>
        <dbReference type="ARBA" id="ARBA00023163"/>
    </source>
</evidence>
<comment type="caution">
    <text evidence="7">The sequence shown here is derived from an EMBL/GenBank/DDBJ whole genome shotgun (WGS) entry which is preliminary data.</text>
</comment>
<evidence type="ECO:0000256" key="3">
    <source>
        <dbReference type="ARBA" id="ARBA00023082"/>
    </source>
</evidence>
<dbReference type="InterPro" id="IPR013324">
    <property type="entry name" value="RNA_pol_sigma_r3/r4-like"/>
</dbReference>
<name>A0ABV6M3M2_9ACTN</name>
<protein>
    <submittedName>
        <fullName evidence="7">RNA polymerase sigma factor</fullName>
    </submittedName>
</protein>
<feature type="region of interest" description="Disordered" evidence="5">
    <location>
        <begin position="38"/>
        <end position="62"/>
    </location>
</feature>
<evidence type="ECO:0000256" key="5">
    <source>
        <dbReference type="SAM" id="MobiDB-lite"/>
    </source>
</evidence>
<evidence type="ECO:0000313" key="8">
    <source>
        <dbReference type="Proteomes" id="UP001589867"/>
    </source>
</evidence>
<gene>
    <name evidence="7" type="ORF">ACFFIA_16735</name>
</gene>
<dbReference type="RefSeq" id="WP_377251913.1">
    <property type="nucleotide sequence ID" value="NZ_JBHLUH010000030.1"/>
</dbReference>
<keyword evidence="3" id="KW-0731">Sigma factor</keyword>
<dbReference type="InterPro" id="IPR036388">
    <property type="entry name" value="WH-like_DNA-bd_sf"/>
</dbReference>
<evidence type="ECO:0000256" key="1">
    <source>
        <dbReference type="ARBA" id="ARBA00010641"/>
    </source>
</evidence>
<evidence type="ECO:0000259" key="6">
    <source>
        <dbReference type="Pfam" id="PF08281"/>
    </source>
</evidence>
<keyword evidence="4" id="KW-0804">Transcription</keyword>
<keyword evidence="8" id="KW-1185">Reference proteome</keyword>
<evidence type="ECO:0000313" key="7">
    <source>
        <dbReference type="EMBL" id="MFC0529300.1"/>
    </source>
</evidence>
<dbReference type="Pfam" id="PF08281">
    <property type="entry name" value="Sigma70_r4_2"/>
    <property type="match status" value="1"/>
</dbReference>
<feature type="domain" description="RNA polymerase sigma factor 70 region 4 type 2" evidence="6">
    <location>
        <begin position="7"/>
        <end position="47"/>
    </location>
</feature>
<accession>A0ABV6M3M2</accession>
<dbReference type="SUPFAM" id="SSF88659">
    <property type="entry name" value="Sigma3 and sigma4 domains of RNA polymerase sigma factors"/>
    <property type="match status" value="1"/>
</dbReference>
<reference evidence="7 8" key="1">
    <citation type="submission" date="2024-09" db="EMBL/GenBank/DDBJ databases">
        <authorList>
            <person name="Sun Q."/>
            <person name="Mori K."/>
        </authorList>
    </citation>
    <scope>NUCLEOTIDE SEQUENCE [LARGE SCALE GENOMIC DNA]</scope>
    <source>
        <strain evidence="7 8">TBRC 3947</strain>
    </source>
</reference>
<evidence type="ECO:0000256" key="2">
    <source>
        <dbReference type="ARBA" id="ARBA00023015"/>
    </source>
</evidence>
<keyword evidence="2" id="KW-0805">Transcription regulation</keyword>
<dbReference type="InterPro" id="IPR013249">
    <property type="entry name" value="RNA_pol_sigma70_r4_t2"/>
</dbReference>
<dbReference type="EMBL" id="JBHLUH010000030">
    <property type="protein sequence ID" value="MFC0529300.1"/>
    <property type="molecule type" value="Genomic_DNA"/>
</dbReference>
<dbReference type="Proteomes" id="UP001589867">
    <property type="component" value="Unassembled WGS sequence"/>
</dbReference>
<proteinExistence type="inferred from homology"/>
<comment type="similarity">
    <text evidence="1">Belongs to the sigma-70 factor family. ECF subfamily.</text>
</comment>
<dbReference type="Gene3D" id="1.10.10.10">
    <property type="entry name" value="Winged helix-like DNA-binding domain superfamily/Winged helix DNA-binding domain"/>
    <property type="match status" value="1"/>
</dbReference>